<evidence type="ECO:0000256" key="9">
    <source>
        <dbReference type="SAM" id="MobiDB-lite"/>
    </source>
</evidence>
<sequence length="706" mass="79897">MMAQRRNNNNHININMDRREGSSRYTSGIPRNSTTRPAARTPLTSSTLRTPLTSSTLGKRGAADAGMRDDTASVRKSLASSQLRTTTLERRVLELEQQVADKDRIAAELRAENARLENERHQLYESETRRKNDIDEQVRSWTAEKAEYDAKLSKYRSQANKVSAVFEEQDSNIANLRRSYNRVQRDLREKEVLYTGRIKELESERDKLHKYEQRSQHLAIEVEVLRRKVDAKRDRSPGRADDGMPNENRRQSVSLQSQQSKIDQLQGEVFDLRRWKKDAEGRERQVVEDKAKLRRQVQALEDEVIRLRHERDSLTQTFKGASSDEVTQLQVQLAAKDELYQELAAKYESTNAELDDSRRRTAQLSDDSIAAILELKGRVHSLERAQRNASEGQRYAEARVEGLKRELEAARLGPGGEGPWGNKMRALEAAVAEYKGALDAFQDEAAEVEARVARGAGLVKASAFEEAEARVSKLESERAELAATVEELTKANTALDADIAELMRRVASGEYNTERERVLELRDNPAARVHAVRRAQLDDLQTENAALLTRLKELDIAPSEGGTGLVPRASYDRLEKERDAAAAAHEKRLLRLKEIFGLKSREFLEAVYSLLGWRIKFEENGGELRLTSMYAPKGKMGLTLKFTSDEGHFGTMHMSGAMKRGLEEAHQFWVVERQSIPGFLAQVTTEMFEKTTFGRAAGYVGLGVEQ</sequence>
<dbReference type="KEGG" id="ccac:CcaHIS019_0210580"/>
<feature type="compositionally biased region" description="Polar residues" evidence="9">
    <location>
        <begin position="23"/>
        <end position="36"/>
    </location>
</feature>
<feature type="compositionally biased region" description="Low complexity" evidence="9">
    <location>
        <begin position="40"/>
        <end position="57"/>
    </location>
</feature>
<evidence type="ECO:0000256" key="4">
    <source>
        <dbReference type="ARBA" id="ARBA00022618"/>
    </source>
</evidence>
<reference evidence="10" key="1">
    <citation type="journal article" date="2023" name="BMC Genomics">
        <title>Chromosome-level genome assemblies of Cutaneotrichosporon spp. (Trichosporonales, Basidiomycota) reveal imbalanced evolution between nucleotide sequences and chromosome synteny.</title>
        <authorList>
            <person name="Kobayashi Y."/>
            <person name="Kayamori A."/>
            <person name="Aoki K."/>
            <person name="Shiwa Y."/>
            <person name="Matsutani M."/>
            <person name="Fujita N."/>
            <person name="Sugita T."/>
            <person name="Iwasaki W."/>
            <person name="Tanaka N."/>
            <person name="Takashima M."/>
        </authorList>
    </citation>
    <scope>NUCLEOTIDE SEQUENCE</scope>
    <source>
        <strain evidence="10">HIS019</strain>
    </source>
</reference>
<keyword evidence="11" id="KW-1185">Reference proteome</keyword>
<evidence type="ECO:0000256" key="5">
    <source>
        <dbReference type="ARBA" id="ARBA00022776"/>
    </source>
</evidence>
<dbReference type="GO" id="GO:0007094">
    <property type="term" value="P:mitotic spindle assembly checkpoint signaling"/>
    <property type="evidence" value="ECO:0007669"/>
    <property type="project" value="InterPro"/>
</dbReference>
<dbReference type="RefSeq" id="XP_060454962.1">
    <property type="nucleotide sequence ID" value="XM_060598139.1"/>
</dbReference>
<dbReference type="GO" id="GO:0051301">
    <property type="term" value="P:cell division"/>
    <property type="evidence" value="ECO:0007669"/>
    <property type="project" value="UniProtKB-KW"/>
</dbReference>
<gene>
    <name evidence="10" type="primary">MAD1</name>
    <name evidence="10" type="ORF">CcaverHIS019_0210580</name>
</gene>
<dbReference type="AlphaFoldDB" id="A0AA48I226"/>
<evidence type="ECO:0000256" key="8">
    <source>
        <dbReference type="SAM" id="Coils"/>
    </source>
</evidence>
<protein>
    <recommendedName>
        <fullName evidence="3">Spindle assembly checkpoint component MAD1</fullName>
    </recommendedName>
</protein>
<dbReference type="GO" id="GO:0000776">
    <property type="term" value="C:kinetochore"/>
    <property type="evidence" value="ECO:0007669"/>
    <property type="project" value="TreeGrafter"/>
</dbReference>
<evidence type="ECO:0000256" key="6">
    <source>
        <dbReference type="ARBA" id="ARBA00023242"/>
    </source>
</evidence>
<dbReference type="Proteomes" id="UP001233271">
    <property type="component" value="Chromosome 2"/>
</dbReference>
<dbReference type="GeneID" id="85493567"/>
<evidence type="ECO:0000313" key="10">
    <source>
        <dbReference type="EMBL" id="BEI89696.1"/>
    </source>
</evidence>
<dbReference type="SUPFAM" id="SSF75704">
    <property type="entry name" value="Mitotic arrest deficient-like 1, Mad1"/>
    <property type="match status" value="1"/>
</dbReference>
<dbReference type="PANTHER" id="PTHR23168:SF0">
    <property type="entry name" value="MITOTIC SPINDLE ASSEMBLY CHECKPOINT PROTEIN MAD1"/>
    <property type="match status" value="1"/>
</dbReference>
<feature type="coiled-coil region" evidence="8">
    <location>
        <begin position="276"/>
        <end position="360"/>
    </location>
</feature>
<evidence type="ECO:0000313" key="11">
    <source>
        <dbReference type="Proteomes" id="UP001233271"/>
    </source>
</evidence>
<dbReference type="EMBL" id="AP028213">
    <property type="protein sequence ID" value="BEI89696.1"/>
    <property type="molecule type" value="Genomic_DNA"/>
</dbReference>
<dbReference type="GO" id="GO:0051315">
    <property type="term" value="P:attachment of mitotic spindle microtubules to kinetochore"/>
    <property type="evidence" value="ECO:0007669"/>
    <property type="project" value="TreeGrafter"/>
</dbReference>
<feature type="coiled-coil region" evidence="8">
    <location>
        <begin position="92"/>
        <end position="126"/>
    </location>
</feature>
<dbReference type="Gene3D" id="3.30.457.60">
    <property type="match status" value="1"/>
</dbReference>
<feature type="coiled-coil region" evidence="8">
    <location>
        <begin position="166"/>
        <end position="228"/>
    </location>
</feature>
<evidence type="ECO:0000256" key="7">
    <source>
        <dbReference type="ARBA" id="ARBA00023306"/>
    </source>
</evidence>
<keyword evidence="7" id="KW-0131">Cell cycle</keyword>
<accession>A0AA48I226</accession>
<dbReference type="PANTHER" id="PTHR23168">
    <property type="entry name" value="MITOTIC SPINDLE ASSEMBLY CHECKPOINT PROTEIN MAD1 MITOTIC ARREST DEFICIENT-LIKE PROTEIN 1"/>
    <property type="match status" value="1"/>
</dbReference>
<dbReference type="InterPro" id="IPR008672">
    <property type="entry name" value="Mad1"/>
</dbReference>
<comment type="subcellular location">
    <subcellularLocation>
        <location evidence="1">Nucleus</location>
    </subcellularLocation>
</comment>
<feature type="region of interest" description="Disordered" evidence="9">
    <location>
        <begin position="1"/>
        <end position="80"/>
    </location>
</feature>
<proteinExistence type="inferred from homology"/>
<keyword evidence="4" id="KW-0132">Cell division</keyword>
<feature type="compositionally biased region" description="Basic and acidic residues" evidence="9">
    <location>
        <begin position="230"/>
        <end position="250"/>
    </location>
</feature>
<evidence type="ECO:0000256" key="1">
    <source>
        <dbReference type="ARBA" id="ARBA00004123"/>
    </source>
</evidence>
<name>A0AA48I226_9TREE</name>
<dbReference type="GO" id="GO:0005635">
    <property type="term" value="C:nuclear envelope"/>
    <property type="evidence" value="ECO:0007669"/>
    <property type="project" value="TreeGrafter"/>
</dbReference>
<feature type="coiled-coil region" evidence="8">
    <location>
        <begin position="424"/>
        <end position="505"/>
    </location>
</feature>
<dbReference type="GO" id="GO:0072686">
    <property type="term" value="C:mitotic spindle"/>
    <property type="evidence" value="ECO:0007669"/>
    <property type="project" value="TreeGrafter"/>
</dbReference>
<evidence type="ECO:0000256" key="2">
    <source>
        <dbReference type="ARBA" id="ARBA00008029"/>
    </source>
</evidence>
<dbReference type="Gene3D" id="6.10.250.90">
    <property type="match status" value="1"/>
</dbReference>
<keyword evidence="8" id="KW-0175">Coiled coil</keyword>
<keyword evidence="6" id="KW-0539">Nucleus</keyword>
<keyword evidence="5" id="KW-0498">Mitosis</keyword>
<comment type="similarity">
    <text evidence="2">Belongs to the MAD1 family.</text>
</comment>
<feature type="region of interest" description="Disordered" evidence="9">
    <location>
        <begin position="230"/>
        <end position="261"/>
    </location>
</feature>
<feature type="compositionally biased region" description="Low complexity" evidence="9">
    <location>
        <begin position="251"/>
        <end position="260"/>
    </location>
</feature>
<evidence type="ECO:0000256" key="3">
    <source>
        <dbReference type="ARBA" id="ARBA00022019"/>
    </source>
</evidence>
<organism evidence="10 11">
    <name type="scientific">Cutaneotrichosporon cavernicola</name>
    <dbReference type="NCBI Taxonomy" id="279322"/>
    <lineage>
        <taxon>Eukaryota</taxon>
        <taxon>Fungi</taxon>
        <taxon>Dikarya</taxon>
        <taxon>Basidiomycota</taxon>
        <taxon>Agaricomycotina</taxon>
        <taxon>Tremellomycetes</taxon>
        <taxon>Trichosporonales</taxon>
        <taxon>Trichosporonaceae</taxon>
        <taxon>Cutaneotrichosporon</taxon>
    </lineage>
</organism>
<dbReference type="Pfam" id="PF05557">
    <property type="entry name" value="MAD"/>
    <property type="match status" value="1"/>
</dbReference>